<accession>A0A8J2PS46</accession>
<sequence>MPLSTIHIHWIYIWVLDDLLTVLKVPFDRGLVFITGANRGIGFHLLKQILTELRPEVAVATFRSSGNSKELHELAAANKNVHLIQLDMKNYTKFSETAKIVEQVTGGGGLNLLINNAGISSKLVPLKNATVEEFHNNLQVNFLGPVLLTQALLPQLEKASSNASSAPKGIGRAAVVNITAIMGSIGGNDAGGMVPYRCSKAALNAASKSMSVELKRSGIIAVAVHPGWVKSSMGGPKAPLSVEEGVSGVVNVLKSLNETHSGKFLQYDGTTLPW</sequence>
<keyword evidence="4" id="KW-1185">Reference proteome</keyword>
<comment type="caution">
    <text evidence="3">The sequence shown here is derived from an EMBL/GenBank/DDBJ whole genome shotgun (WGS) entry which is preliminary data.</text>
</comment>
<proteinExistence type="predicted"/>
<dbReference type="InterPro" id="IPR051468">
    <property type="entry name" value="Fungal_SecMetab_SDRs"/>
</dbReference>
<protein>
    <recommendedName>
        <fullName evidence="5">C-factor</fullName>
    </recommendedName>
</protein>
<keyword evidence="1" id="KW-0521">NADP</keyword>
<evidence type="ECO:0000313" key="4">
    <source>
        <dbReference type="Proteomes" id="UP000708208"/>
    </source>
</evidence>
<dbReference type="GO" id="GO:0005737">
    <property type="term" value="C:cytoplasm"/>
    <property type="evidence" value="ECO:0007669"/>
    <property type="project" value="TreeGrafter"/>
</dbReference>
<evidence type="ECO:0008006" key="5">
    <source>
        <dbReference type="Google" id="ProtNLM"/>
    </source>
</evidence>
<dbReference type="AlphaFoldDB" id="A0A8J2PS46"/>
<gene>
    <name evidence="3" type="ORF">AFUS01_LOCUS41390</name>
</gene>
<keyword evidence="2" id="KW-0560">Oxidoreductase</keyword>
<evidence type="ECO:0000256" key="2">
    <source>
        <dbReference type="ARBA" id="ARBA00023002"/>
    </source>
</evidence>
<dbReference type="Proteomes" id="UP000708208">
    <property type="component" value="Unassembled WGS sequence"/>
</dbReference>
<dbReference type="GO" id="GO:0004090">
    <property type="term" value="F:carbonyl reductase (NADPH) activity"/>
    <property type="evidence" value="ECO:0007669"/>
    <property type="project" value="TreeGrafter"/>
</dbReference>
<dbReference type="CDD" id="cd05325">
    <property type="entry name" value="carb_red_sniffer_like_SDR_c"/>
    <property type="match status" value="1"/>
</dbReference>
<dbReference type="InterPro" id="IPR002347">
    <property type="entry name" value="SDR_fam"/>
</dbReference>
<dbReference type="EMBL" id="CAJVCH010561377">
    <property type="protein sequence ID" value="CAG7831659.1"/>
    <property type="molecule type" value="Genomic_DNA"/>
</dbReference>
<evidence type="ECO:0000313" key="3">
    <source>
        <dbReference type="EMBL" id="CAG7831659.1"/>
    </source>
</evidence>
<name>A0A8J2PS46_9HEXA</name>
<organism evidence="3 4">
    <name type="scientific">Allacma fusca</name>
    <dbReference type="NCBI Taxonomy" id="39272"/>
    <lineage>
        <taxon>Eukaryota</taxon>
        <taxon>Metazoa</taxon>
        <taxon>Ecdysozoa</taxon>
        <taxon>Arthropoda</taxon>
        <taxon>Hexapoda</taxon>
        <taxon>Collembola</taxon>
        <taxon>Symphypleona</taxon>
        <taxon>Sminthuridae</taxon>
        <taxon>Allacma</taxon>
    </lineage>
</organism>
<evidence type="ECO:0000256" key="1">
    <source>
        <dbReference type="ARBA" id="ARBA00022857"/>
    </source>
</evidence>
<dbReference type="PANTHER" id="PTHR43544:SF7">
    <property type="entry name" value="NADB-LER2"/>
    <property type="match status" value="1"/>
</dbReference>
<reference evidence="3" key="1">
    <citation type="submission" date="2021-06" db="EMBL/GenBank/DDBJ databases">
        <authorList>
            <person name="Hodson N. C."/>
            <person name="Mongue J. A."/>
            <person name="Jaron S. K."/>
        </authorList>
    </citation>
    <scope>NUCLEOTIDE SEQUENCE</scope>
</reference>
<dbReference type="Pfam" id="PF00106">
    <property type="entry name" value="adh_short"/>
    <property type="match status" value="1"/>
</dbReference>
<dbReference type="OrthoDB" id="5296at2759"/>
<dbReference type="PANTHER" id="PTHR43544">
    <property type="entry name" value="SHORT-CHAIN DEHYDROGENASE/REDUCTASE"/>
    <property type="match status" value="1"/>
</dbReference>